<dbReference type="PANTHER" id="PTHR12618:SF20">
    <property type="entry name" value="PHD AND RING FINGER DOMAIN-CONTAINING PROTEIN 1"/>
    <property type="match status" value="1"/>
</dbReference>
<name>A0A9P4S5Y9_9PEZI</name>
<proteinExistence type="predicted"/>
<protein>
    <recommendedName>
        <fullName evidence="10">PHD and RING finger domain-containing protein</fullName>
    </recommendedName>
</protein>
<feature type="domain" description="RING-type" evidence="7">
    <location>
        <begin position="5"/>
        <end position="92"/>
    </location>
</feature>
<dbReference type="InterPro" id="IPR019787">
    <property type="entry name" value="Znf_PHD-finger"/>
</dbReference>
<feature type="region of interest" description="Disordered" evidence="5">
    <location>
        <begin position="272"/>
        <end position="391"/>
    </location>
</feature>
<dbReference type="InterPro" id="IPR001841">
    <property type="entry name" value="Znf_RING"/>
</dbReference>
<dbReference type="EMBL" id="MU006102">
    <property type="protein sequence ID" value="KAF2836746.1"/>
    <property type="molecule type" value="Genomic_DNA"/>
</dbReference>
<dbReference type="PROSITE" id="PS50089">
    <property type="entry name" value="ZF_RING_2"/>
    <property type="match status" value="1"/>
</dbReference>
<evidence type="ECO:0000259" key="7">
    <source>
        <dbReference type="PROSITE" id="PS50089"/>
    </source>
</evidence>
<accession>A0A9P4S5Y9</accession>
<dbReference type="AlphaFoldDB" id="A0A9P4S5Y9"/>
<dbReference type="GO" id="GO:0008270">
    <property type="term" value="F:zinc ion binding"/>
    <property type="evidence" value="ECO:0007669"/>
    <property type="project" value="UniProtKB-KW"/>
</dbReference>
<feature type="region of interest" description="Disordered" evidence="5">
    <location>
        <begin position="622"/>
        <end position="649"/>
    </location>
</feature>
<feature type="compositionally biased region" description="Polar residues" evidence="5">
    <location>
        <begin position="443"/>
        <end position="452"/>
    </location>
</feature>
<dbReference type="OrthoDB" id="8062037at2759"/>
<keyword evidence="2 4" id="KW-0863">Zinc-finger</keyword>
<dbReference type="SMART" id="SM00184">
    <property type="entry name" value="RING"/>
    <property type="match status" value="1"/>
</dbReference>
<dbReference type="Pfam" id="PF00628">
    <property type="entry name" value="PHD"/>
    <property type="match status" value="1"/>
</dbReference>
<comment type="caution">
    <text evidence="8">The sequence shown here is derived from an EMBL/GenBank/DDBJ whole genome shotgun (WGS) entry which is preliminary data.</text>
</comment>
<dbReference type="Proteomes" id="UP000799429">
    <property type="component" value="Unassembled WGS sequence"/>
</dbReference>
<evidence type="ECO:0000256" key="3">
    <source>
        <dbReference type="ARBA" id="ARBA00022833"/>
    </source>
</evidence>
<dbReference type="SUPFAM" id="SSF57850">
    <property type="entry name" value="RING/U-box"/>
    <property type="match status" value="1"/>
</dbReference>
<feature type="region of interest" description="Disordered" evidence="5">
    <location>
        <begin position="201"/>
        <end position="223"/>
    </location>
</feature>
<evidence type="ECO:0000259" key="6">
    <source>
        <dbReference type="PROSITE" id="PS50016"/>
    </source>
</evidence>
<gene>
    <name evidence="8" type="ORF">M501DRAFT_938904</name>
</gene>
<sequence length="649" mass="72812">MADTCIVCLGDLASHNLLEVPESVVKLEGQQDGVNIHPVDPPDDILDHHLQDLRNTQATEGLVAHLLPCGHNLHDECLRPWVERANSCPICRANFNTVELSAKIGGPILSSYTVHDKQQVADIDPFMHIDDVDVDDDLFDANIQPCMVCEDFGDESTLLLCDGCDRSCHTACDGLAGVPSGAWFCRECHEDDQVRTDVRRVSSPARQRTAAVQNRHGPPRAQRHNAWARVWQTVWSSLHLDLDFPFDDEEQPDQRTDAERREFQEWQRRFQVAERQGGANRFRDTAATLLDPIMQRTRTGTPKPESQDELRAWNFMEKAREANGDPSSNRRKRKSPTSSPTEPQPEPERKLKRPRTRRAPEPVVPENHPAESSRLRNGNANPPAREQAEAHGGPSFLKSLLQEVEHSPAASADNPVHINHQHPPAYADHTSPPRMSSPEASPVASNRPTSRAITPPPLSLTRQSSPVPMPIPLTSIVSPIYPRVGEYTPYSPGDESYDDRRTRRKRRNTQHSPDTSPHRSSDGSPTRANMSYTTKKEIQRMVSVALKPYYAKQEITKDEYTDINRDVSRMMYDKIGDASGLADHKTRERWQTVVNDEVEQAVKVVKADSALGYRVDASKANYEPIEPSRTPTIMTLPTHPSIAQPHPAS</sequence>
<dbReference type="Gene3D" id="3.30.40.10">
    <property type="entry name" value="Zinc/RING finger domain, C3HC4 (zinc finger)"/>
    <property type="match status" value="2"/>
</dbReference>
<keyword evidence="9" id="KW-1185">Reference proteome</keyword>
<organism evidence="8 9">
    <name type="scientific">Patellaria atrata CBS 101060</name>
    <dbReference type="NCBI Taxonomy" id="1346257"/>
    <lineage>
        <taxon>Eukaryota</taxon>
        <taxon>Fungi</taxon>
        <taxon>Dikarya</taxon>
        <taxon>Ascomycota</taxon>
        <taxon>Pezizomycotina</taxon>
        <taxon>Dothideomycetes</taxon>
        <taxon>Dothideomycetes incertae sedis</taxon>
        <taxon>Patellariales</taxon>
        <taxon>Patellariaceae</taxon>
        <taxon>Patellaria</taxon>
    </lineage>
</organism>
<feature type="compositionally biased region" description="Basic and acidic residues" evidence="5">
    <location>
        <begin position="305"/>
        <end position="323"/>
    </location>
</feature>
<reference evidence="8" key="1">
    <citation type="journal article" date="2020" name="Stud. Mycol.">
        <title>101 Dothideomycetes genomes: a test case for predicting lifestyles and emergence of pathogens.</title>
        <authorList>
            <person name="Haridas S."/>
            <person name="Albert R."/>
            <person name="Binder M."/>
            <person name="Bloem J."/>
            <person name="Labutti K."/>
            <person name="Salamov A."/>
            <person name="Andreopoulos B."/>
            <person name="Baker S."/>
            <person name="Barry K."/>
            <person name="Bills G."/>
            <person name="Bluhm B."/>
            <person name="Cannon C."/>
            <person name="Castanera R."/>
            <person name="Culley D."/>
            <person name="Daum C."/>
            <person name="Ezra D."/>
            <person name="Gonzalez J."/>
            <person name="Henrissat B."/>
            <person name="Kuo A."/>
            <person name="Liang C."/>
            <person name="Lipzen A."/>
            <person name="Lutzoni F."/>
            <person name="Magnuson J."/>
            <person name="Mondo S."/>
            <person name="Nolan M."/>
            <person name="Ohm R."/>
            <person name="Pangilinan J."/>
            <person name="Park H.-J."/>
            <person name="Ramirez L."/>
            <person name="Alfaro M."/>
            <person name="Sun H."/>
            <person name="Tritt A."/>
            <person name="Yoshinaga Y."/>
            <person name="Zwiers L.-H."/>
            <person name="Turgeon B."/>
            <person name="Goodwin S."/>
            <person name="Spatafora J."/>
            <person name="Crous P."/>
            <person name="Grigoriev I."/>
        </authorList>
    </citation>
    <scope>NUCLEOTIDE SEQUENCE</scope>
    <source>
        <strain evidence="8">CBS 101060</strain>
    </source>
</reference>
<feature type="region of interest" description="Disordered" evidence="5">
    <location>
        <begin position="407"/>
        <end position="529"/>
    </location>
</feature>
<keyword evidence="3" id="KW-0862">Zinc</keyword>
<dbReference type="InterPro" id="IPR047157">
    <property type="entry name" value="PHRF1/Atg35"/>
</dbReference>
<evidence type="ECO:0008006" key="10">
    <source>
        <dbReference type="Google" id="ProtNLM"/>
    </source>
</evidence>
<dbReference type="InterPro" id="IPR011011">
    <property type="entry name" value="Znf_FYVE_PHD"/>
</dbReference>
<dbReference type="InterPro" id="IPR001965">
    <property type="entry name" value="Znf_PHD"/>
</dbReference>
<evidence type="ECO:0000256" key="1">
    <source>
        <dbReference type="ARBA" id="ARBA00022723"/>
    </source>
</evidence>
<evidence type="ECO:0000256" key="4">
    <source>
        <dbReference type="PROSITE-ProRule" id="PRU00175"/>
    </source>
</evidence>
<dbReference type="SMART" id="SM00249">
    <property type="entry name" value="PHD"/>
    <property type="match status" value="1"/>
</dbReference>
<dbReference type="PROSITE" id="PS50016">
    <property type="entry name" value="ZF_PHD_2"/>
    <property type="match status" value="1"/>
</dbReference>
<evidence type="ECO:0000256" key="2">
    <source>
        <dbReference type="ARBA" id="ARBA00022771"/>
    </source>
</evidence>
<evidence type="ECO:0000313" key="9">
    <source>
        <dbReference type="Proteomes" id="UP000799429"/>
    </source>
</evidence>
<evidence type="ECO:0000256" key="5">
    <source>
        <dbReference type="SAM" id="MobiDB-lite"/>
    </source>
</evidence>
<dbReference type="InterPro" id="IPR013083">
    <property type="entry name" value="Znf_RING/FYVE/PHD"/>
</dbReference>
<evidence type="ECO:0000313" key="8">
    <source>
        <dbReference type="EMBL" id="KAF2836746.1"/>
    </source>
</evidence>
<dbReference type="Pfam" id="PF13639">
    <property type="entry name" value="zf-RING_2"/>
    <property type="match status" value="1"/>
</dbReference>
<dbReference type="SUPFAM" id="SSF57903">
    <property type="entry name" value="FYVE/PHD zinc finger"/>
    <property type="match status" value="1"/>
</dbReference>
<dbReference type="PANTHER" id="PTHR12618">
    <property type="entry name" value="PHD AND RING FINGER DOMAIN-CONTAINING PROTEIN 1"/>
    <property type="match status" value="1"/>
</dbReference>
<keyword evidence="1" id="KW-0479">Metal-binding</keyword>
<feature type="domain" description="PHD-type" evidence="6">
    <location>
        <begin position="143"/>
        <end position="191"/>
    </location>
</feature>